<dbReference type="GO" id="GO:0031047">
    <property type="term" value="P:regulatory ncRNA-mediated gene silencing"/>
    <property type="evidence" value="ECO:0007669"/>
    <property type="project" value="UniProtKB-KW"/>
</dbReference>
<dbReference type="SUPFAM" id="SSF101690">
    <property type="entry name" value="PAZ domain"/>
    <property type="match status" value="1"/>
</dbReference>
<dbReference type="AlphaFoldDB" id="A0A200RBD3"/>
<evidence type="ECO:0000259" key="5">
    <source>
        <dbReference type="PROSITE" id="PS50822"/>
    </source>
</evidence>
<dbReference type="InParanoid" id="A0A200RBD3"/>
<gene>
    <name evidence="6" type="ORF">BVC80_1667g60</name>
</gene>
<dbReference type="Proteomes" id="UP000195402">
    <property type="component" value="Unassembled WGS sequence"/>
</dbReference>
<dbReference type="InterPro" id="IPR012337">
    <property type="entry name" value="RNaseH-like_sf"/>
</dbReference>
<dbReference type="InterPro" id="IPR032472">
    <property type="entry name" value="ArgoL2"/>
</dbReference>
<evidence type="ECO:0000313" key="6">
    <source>
        <dbReference type="EMBL" id="OVA20028.1"/>
    </source>
</evidence>
<dbReference type="Pfam" id="PF16487">
    <property type="entry name" value="ArgoMid"/>
    <property type="match status" value="1"/>
</dbReference>
<evidence type="ECO:0000256" key="3">
    <source>
        <dbReference type="SAM" id="MobiDB-lite"/>
    </source>
</evidence>
<dbReference type="InterPro" id="IPR032473">
    <property type="entry name" value="Argonaute_Mid_dom"/>
</dbReference>
<feature type="region of interest" description="Disordered" evidence="3">
    <location>
        <begin position="155"/>
        <end position="177"/>
    </location>
</feature>
<dbReference type="OMA" id="MNDQYYT"/>
<dbReference type="InterPro" id="IPR014811">
    <property type="entry name" value="ArgoL1"/>
</dbReference>
<dbReference type="FunFam" id="3.30.420.10:FF:000091">
    <property type="entry name" value="Protein argonaute 3"/>
    <property type="match status" value="1"/>
</dbReference>
<keyword evidence="2" id="KW-0943">RNA-mediated gene silencing</keyword>
<sequence>MENEGAEEIKGALPPPPPCIPPNVKPEQLVPPPPPSIPPNVKPEQLESPKRLPISRPGVGRDGQRISLLTNHFKVSVNAPDATFYQYTVSITASDKRAVEGKGIGRKVMDKLYQTYCSELARKHLAYDGEKSLFTVGSLPQNKFEFTVVLEESSLKHNGSPGNGSPSEMERKRSKRSYQAKTFKVDISFATKIPMKSIALALKGNEAEGTGDALRVLDIILRQQAAERGCLLVRQSFFHGDVRNFVDVGGGVTGCRGFHSSFRTTHSGLTLNMDVSTTMTLTPGPVLDFLRANQNVKDNRQIDWGRAKRMLKNMRIKTRHNNMEFKIIGLSEHPCNKQYFPMKVKNGDGGHDEGQTVEVTVYDYFTQHRKLELSSSAYMPCLDVGRPKKPNYIPLELCSLVPLQRYTKALSTTQRSSLVEKSRQKPQERIKTLTDAVNNYRYDEDPLLSACGIRIEKQLAQVDGRVLSAPALKVGNSEDCFPRNGRWNFNNKMLFEPIQIKRWAVVNFSARCDTSYISRELINCGRNKGIHIDRPFSLIEEDPQWRRSGPVMRVEKMFEQIKAKLPGPPEFLLCVLPERKNSDIYGPWKKKNLHEMGIVTQCISPMKVNDQYLTNVLLKINTKLGGKNSLLAVEQVPQIPLINETPTMILGMDVSHGSPGQSDIPSIAAVVGSRCWPLISRYRASVRTQSPKVEMIDSLYKPLPNGEDDGIIRELLVEFYQTSNARKPAQIIIFRDGVSESQFNQVLNIELEQIIKAITHLGETKLPKITLVVAQKNHHTKLFQANRPDNVPPGTVVDTKVVHPRNYDFYMCAHAGMIGTSRPAHYNVLLDEIGFSPDDLQKLVHSLSYVYQRSTTAVSIVAPICYAHHAAQQIGQFIKFEDFSDSSSGHGGMTSAGSVPVPELPKLHPNVRSSMFFC</sequence>
<dbReference type="Pfam" id="PF16486">
    <property type="entry name" value="ArgoN"/>
    <property type="match status" value="1"/>
</dbReference>
<feature type="region of interest" description="Disordered" evidence="3">
    <location>
        <begin position="1"/>
        <end position="59"/>
    </location>
</feature>
<dbReference type="PROSITE" id="PS50821">
    <property type="entry name" value="PAZ"/>
    <property type="match status" value="1"/>
</dbReference>
<dbReference type="InterPro" id="IPR032474">
    <property type="entry name" value="Argonaute_N"/>
</dbReference>
<evidence type="ECO:0000256" key="2">
    <source>
        <dbReference type="ARBA" id="ARBA00023158"/>
    </source>
</evidence>
<dbReference type="PROSITE" id="PS50822">
    <property type="entry name" value="PIWI"/>
    <property type="match status" value="1"/>
</dbReference>
<dbReference type="InterPro" id="IPR036085">
    <property type="entry name" value="PAZ_dom_sf"/>
</dbReference>
<dbReference type="CDD" id="cd02846">
    <property type="entry name" value="PAZ_argonaute_like"/>
    <property type="match status" value="1"/>
</dbReference>
<dbReference type="InterPro" id="IPR045246">
    <property type="entry name" value="Piwi_ago-like"/>
</dbReference>
<proteinExistence type="inferred from homology"/>
<protein>
    <submittedName>
        <fullName evidence="6">Argonaute/Dicer protein</fullName>
    </submittedName>
</protein>
<evidence type="ECO:0000313" key="7">
    <source>
        <dbReference type="Proteomes" id="UP000195402"/>
    </source>
</evidence>
<dbReference type="Pfam" id="PF16488">
    <property type="entry name" value="ArgoL2"/>
    <property type="match status" value="1"/>
</dbReference>
<evidence type="ECO:0000256" key="1">
    <source>
        <dbReference type="ARBA" id="ARBA00008201"/>
    </source>
</evidence>
<dbReference type="SUPFAM" id="SSF53098">
    <property type="entry name" value="Ribonuclease H-like"/>
    <property type="match status" value="1"/>
</dbReference>
<comment type="caution">
    <text evidence="6">The sequence shown here is derived from an EMBL/GenBank/DDBJ whole genome shotgun (WGS) entry which is preliminary data.</text>
</comment>
<dbReference type="InterPro" id="IPR036397">
    <property type="entry name" value="RNaseH_sf"/>
</dbReference>
<dbReference type="Pfam" id="PF02171">
    <property type="entry name" value="Piwi"/>
    <property type="match status" value="1"/>
</dbReference>
<dbReference type="SMART" id="SM00950">
    <property type="entry name" value="Piwi"/>
    <property type="match status" value="1"/>
</dbReference>
<name>A0A200RBD3_MACCD</name>
<dbReference type="InterPro" id="IPR003100">
    <property type="entry name" value="PAZ_dom"/>
</dbReference>
<dbReference type="CDD" id="cd04657">
    <property type="entry name" value="Piwi_ago-like"/>
    <property type="match status" value="1"/>
</dbReference>
<comment type="similarity">
    <text evidence="1">Belongs to the argonaute family. Ago subfamily.</text>
</comment>
<dbReference type="InterPro" id="IPR003165">
    <property type="entry name" value="Piwi"/>
</dbReference>
<dbReference type="Gene3D" id="3.40.50.2300">
    <property type="match status" value="1"/>
</dbReference>
<dbReference type="GO" id="GO:0003723">
    <property type="term" value="F:RNA binding"/>
    <property type="evidence" value="ECO:0007669"/>
    <property type="project" value="InterPro"/>
</dbReference>
<feature type="domain" description="Piwi" evidence="5">
    <location>
        <begin position="571"/>
        <end position="879"/>
    </location>
</feature>
<dbReference type="FunFam" id="2.170.260.10:FF:000008">
    <property type="entry name" value="Protein argonaute 7"/>
    <property type="match status" value="1"/>
</dbReference>
<feature type="domain" description="PAZ" evidence="4">
    <location>
        <begin position="285"/>
        <end position="402"/>
    </location>
</feature>
<dbReference type="EMBL" id="MVGT01000150">
    <property type="protein sequence ID" value="OVA20028.1"/>
    <property type="molecule type" value="Genomic_DNA"/>
</dbReference>
<dbReference type="OrthoDB" id="10252740at2759"/>
<dbReference type="Gene3D" id="2.170.260.10">
    <property type="entry name" value="paz domain"/>
    <property type="match status" value="1"/>
</dbReference>
<dbReference type="SMART" id="SM00949">
    <property type="entry name" value="PAZ"/>
    <property type="match status" value="1"/>
</dbReference>
<dbReference type="PANTHER" id="PTHR22891">
    <property type="entry name" value="EUKARYOTIC TRANSLATION INITIATION FACTOR 2C"/>
    <property type="match status" value="1"/>
</dbReference>
<dbReference type="STRING" id="56857.A0A200RBD3"/>
<keyword evidence="7" id="KW-1185">Reference proteome</keyword>
<dbReference type="SMART" id="SM01163">
    <property type="entry name" value="DUF1785"/>
    <property type="match status" value="1"/>
</dbReference>
<dbReference type="FunCoup" id="A0A200RBD3">
    <property type="interactions" value="77"/>
</dbReference>
<reference evidence="6 7" key="1">
    <citation type="journal article" date="2017" name="Mol. Plant">
        <title>The Genome of Medicinal Plant Macleaya cordata Provides New Insights into Benzylisoquinoline Alkaloids Metabolism.</title>
        <authorList>
            <person name="Liu X."/>
            <person name="Liu Y."/>
            <person name="Huang P."/>
            <person name="Ma Y."/>
            <person name="Qing Z."/>
            <person name="Tang Q."/>
            <person name="Cao H."/>
            <person name="Cheng P."/>
            <person name="Zheng Y."/>
            <person name="Yuan Z."/>
            <person name="Zhou Y."/>
            <person name="Liu J."/>
            <person name="Tang Z."/>
            <person name="Zhuo Y."/>
            <person name="Zhang Y."/>
            <person name="Yu L."/>
            <person name="Huang J."/>
            <person name="Yang P."/>
            <person name="Peng Q."/>
            <person name="Zhang J."/>
            <person name="Jiang W."/>
            <person name="Zhang Z."/>
            <person name="Lin K."/>
            <person name="Ro D.K."/>
            <person name="Chen X."/>
            <person name="Xiong X."/>
            <person name="Shang Y."/>
            <person name="Huang S."/>
            <person name="Zeng J."/>
        </authorList>
    </citation>
    <scope>NUCLEOTIDE SEQUENCE [LARGE SCALE GENOMIC DNA]</scope>
    <source>
        <strain evidence="7">cv. BLH2017</strain>
        <tissue evidence="6">Root</tissue>
    </source>
</reference>
<dbReference type="Pfam" id="PF02170">
    <property type="entry name" value="PAZ"/>
    <property type="match status" value="1"/>
</dbReference>
<accession>A0A200RBD3</accession>
<feature type="compositionally biased region" description="Pro residues" evidence="3">
    <location>
        <begin position="13"/>
        <end position="41"/>
    </location>
</feature>
<evidence type="ECO:0000259" key="4">
    <source>
        <dbReference type="PROSITE" id="PS50821"/>
    </source>
</evidence>
<organism evidence="6 7">
    <name type="scientific">Macleaya cordata</name>
    <name type="common">Five-seeded plume-poppy</name>
    <name type="synonym">Bocconia cordata</name>
    <dbReference type="NCBI Taxonomy" id="56857"/>
    <lineage>
        <taxon>Eukaryota</taxon>
        <taxon>Viridiplantae</taxon>
        <taxon>Streptophyta</taxon>
        <taxon>Embryophyta</taxon>
        <taxon>Tracheophyta</taxon>
        <taxon>Spermatophyta</taxon>
        <taxon>Magnoliopsida</taxon>
        <taxon>Ranunculales</taxon>
        <taxon>Papaveraceae</taxon>
        <taxon>Papaveroideae</taxon>
        <taxon>Macleaya</taxon>
    </lineage>
</organism>
<dbReference type="Pfam" id="PF08699">
    <property type="entry name" value="ArgoL1"/>
    <property type="match status" value="1"/>
</dbReference>
<dbReference type="Gene3D" id="3.30.420.10">
    <property type="entry name" value="Ribonuclease H-like superfamily/Ribonuclease H"/>
    <property type="match status" value="1"/>
</dbReference>